<sequence>MRLCLSRRHVDGHVLLACSVDGGDDVRLRWTSVLANLSQEPAAQKSTGRTPLSVSVVRVSVLDAVFVPLFWQLLSGGAKRMQPALLRVLLVLAAVSHGTTTFCNITEGEAQCYGAVGQSVFINLTDISDKDLDWTIRFNKTDFFRYRKQKPLPGKACQNHCHLLRNMTLRLDNLTKDLSGPYSFEVFDANGKSMKKRAMSLTIQGNGIEGPREFCLSPGY</sequence>
<dbReference type="OrthoDB" id="8439544at2759"/>
<comment type="caution">
    <text evidence="1">The sequence shown here is derived from an EMBL/GenBank/DDBJ whole genome shotgun (WGS) entry which is preliminary data.</text>
</comment>
<dbReference type="InterPro" id="IPR036179">
    <property type="entry name" value="Ig-like_dom_sf"/>
</dbReference>
<dbReference type="SUPFAM" id="SSF48726">
    <property type="entry name" value="Immunoglobulin"/>
    <property type="match status" value="1"/>
</dbReference>
<dbReference type="InterPro" id="IPR013783">
    <property type="entry name" value="Ig-like_fold"/>
</dbReference>
<evidence type="ECO:0000313" key="2">
    <source>
        <dbReference type="Proteomes" id="UP001152622"/>
    </source>
</evidence>
<organism evidence="1 2">
    <name type="scientific">Synaphobranchus kaupii</name>
    <name type="common">Kaup's arrowtooth eel</name>
    <dbReference type="NCBI Taxonomy" id="118154"/>
    <lineage>
        <taxon>Eukaryota</taxon>
        <taxon>Metazoa</taxon>
        <taxon>Chordata</taxon>
        <taxon>Craniata</taxon>
        <taxon>Vertebrata</taxon>
        <taxon>Euteleostomi</taxon>
        <taxon>Actinopterygii</taxon>
        <taxon>Neopterygii</taxon>
        <taxon>Teleostei</taxon>
        <taxon>Anguilliformes</taxon>
        <taxon>Synaphobranchidae</taxon>
        <taxon>Synaphobranchus</taxon>
    </lineage>
</organism>
<evidence type="ECO:0000313" key="1">
    <source>
        <dbReference type="EMBL" id="KAJ8337591.1"/>
    </source>
</evidence>
<proteinExistence type="predicted"/>
<dbReference type="EMBL" id="JAINUF010000018">
    <property type="protein sequence ID" value="KAJ8337591.1"/>
    <property type="molecule type" value="Genomic_DNA"/>
</dbReference>
<keyword evidence="2" id="KW-1185">Reference proteome</keyword>
<protein>
    <submittedName>
        <fullName evidence="1">Uncharacterized protein</fullName>
    </submittedName>
</protein>
<dbReference type="AlphaFoldDB" id="A0A9Q1IFG6"/>
<name>A0A9Q1IFG6_SYNKA</name>
<dbReference type="Proteomes" id="UP001152622">
    <property type="component" value="Chromosome 18"/>
</dbReference>
<dbReference type="Gene3D" id="2.60.40.10">
    <property type="entry name" value="Immunoglobulins"/>
    <property type="match status" value="1"/>
</dbReference>
<gene>
    <name evidence="1" type="ORF">SKAU_G00365570</name>
</gene>
<accession>A0A9Q1IFG6</accession>
<reference evidence="1" key="1">
    <citation type="journal article" date="2023" name="Science">
        <title>Genome structures resolve the early diversification of teleost fishes.</title>
        <authorList>
            <person name="Parey E."/>
            <person name="Louis A."/>
            <person name="Montfort J."/>
            <person name="Bouchez O."/>
            <person name="Roques C."/>
            <person name="Iampietro C."/>
            <person name="Lluch J."/>
            <person name="Castinel A."/>
            <person name="Donnadieu C."/>
            <person name="Desvignes T."/>
            <person name="Floi Bucao C."/>
            <person name="Jouanno E."/>
            <person name="Wen M."/>
            <person name="Mejri S."/>
            <person name="Dirks R."/>
            <person name="Jansen H."/>
            <person name="Henkel C."/>
            <person name="Chen W.J."/>
            <person name="Zahm M."/>
            <person name="Cabau C."/>
            <person name="Klopp C."/>
            <person name="Thompson A.W."/>
            <person name="Robinson-Rechavi M."/>
            <person name="Braasch I."/>
            <person name="Lecointre G."/>
            <person name="Bobe J."/>
            <person name="Postlethwait J.H."/>
            <person name="Berthelot C."/>
            <person name="Roest Crollius H."/>
            <person name="Guiguen Y."/>
        </authorList>
    </citation>
    <scope>NUCLEOTIDE SEQUENCE</scope>
    <source>
        <strain evidence="1">WJC10195</strain>
    </source>
</reference>